<gene>
    <name evidence="3" type="ORF">CWE06_08035</name>
</gene>
<evidence type="ECO:0000313" key="3">
    <source>
        <dbReference type="EMBL" id="RUO19474.1"/>
    </source>
</evidence>
<reference evidence="3 4" key="1">
    <citation type="journal article" date="2011" name="Front. Microbiol.">
        <title>Genomic signatures of strain selection and enhancement in Bacillus atrophaeus var. globigii, a historical biowarfare simulant.</title>
        <authorList>
            <person name="Gibbons H.S."/>
            <person name="Broomall S.M."/>
            <person name="McNew L.A."/>
            <person name="Daligault H."/>
            <person name="Chapman C."/>
            <person name="Bruce D."/>
            <person name="Karavis M."/>
            <person name="Krepps M."/>
            <person name="McGregor P.A."/>
            <person name="Hong C."/>
            <person name="Park K.H."/>
            <person name="Akmal A."/>
            <person name="Feldman A."/>
            <person name="Lin J.S."/>
            <person name="Chang W.E."/>
            <person name="Higgs B.W."/>
            <person name="Demirev P."/>
            <person name="Lindquist J."/>
            <person name="Liem A."/>
            <person name="Fochler E."/>
            <person name="Read T.D."/>
            <person name="Tapia R."/>
            <person name="Johnson S."/>
            <person name="Bishop-Lilly K.A."/>
            <person name="Detter C."/>
            <person name="Han C."/>
            <person name="Sozhamannan S."/>
            <person name="Rosenzweig C.N."/>
            <person name="Skowronski E.W."/>
        </authorList>
    </citation>
    <scope>NUCLEOTIDE SEQUENCE [LARGE SCALE GENOMIC DNA]</scope>
    <source>
        <strain evidence="3 4">AK5</strain>
    </source>
</reference>
<dbReference type="NCBIfam" id="TIGR00252">
    <property type="entry name" value="YraN family protein"/>
    <property type="match status" value="1"/>
</dbReference>
<comment type="caution">
    <text evidence="3">The sequence shown here is derived from an EMBL/GenBank/DDBJ whole genome shotgun (WGS) entry which is preliminary data.</text>
</comment>
<organism evidence="3 4">
    <name type="scientific">Aliidiomarina haloalkalitolerans</name>
    <dbReference type="NCBI Taxonomy" id="859059"/>
    <lineage>
        <taxon>Bacteria</taxon>
        <taxon>Pseudomonadati</taxon>
        <taxon>Pseudomonadota</taxon>
        <taxon>Gammaproteobacteria</taxon>
        <taxon>Alteromonadales</taxon>
        <taxon>Idiomarinaceae</taxon>
        <taxon>Aliidiomarina</taxon>
    </lineage>
</organism>
<name>A0A432VSU5_9GAMM</name>
<dbReference type="PANTHER" id="PTHR34039">
    <property type="entry name" value="UPF0102 PROTEIN YRAN"/>
    <property type="match status" value="1"/>
</dbReference>
<sequence length="116" mass="13634">MTTRQVGTEYEELAVTYLNEHGLTCIDRNFRLDNGEVDLICRDGEYFVFVEVKYRRNRYFADILEQLTAAQLQRVRFAARVWLLQQDISENSAACRFDVVAITGEPFQIEWLKDAF</sequence>
<dbReference type="AlphaFoldDB" id="A0A432VSU5"/>
<dbReference type="InterPro" id="IPR011856">
    <property type="entry name" value="tRNA_endonuc-like_dom_sf"/>
</dbReference>
<evidence type="ECO:0000313" key="4">
    <source>
        <dbReference type="Proteomes" id="UP000288212"/>
    </source>
</evidence>
<dbReference type="GO" id="GO:0003676">
    <property type="term" value="F:nucleic acid binding"/>
    <property type="evidence" value="ECO:0007669"/>
    <property type="project" value="InterPro"/>
</dbReference>
<keyword evidence="4" id="KW-1185">Reference proteome</keyword>
<dbReference type="CDD" id="cd20736">
    <property type="entry name" value="PoNe_Nuclease"/>
    <property type="match status" value="1"/>
</dbReference>
<protein>
    <recommendedName>
        <fullName evidence="2">UPF0102 protein CWE06_08035</fullName>
    </recommendedName>
</protein>
<dbReference type="Proteomes" id="UP000288212">
    <property type="component" value="Unassembled WGS sequence"/>
</dbReference>
<dbReference type="OrthoDB" id="9794876at2"/>
<dbReference type="InterPro" id="IPR003509">
    <property type="entry name" value="UPF0102_YraN-like"/>
</dbReference>
<dbReference type="RefSeq" id="WP_126792944.1">
    <property type="nucleotide sequence ID" value="NZ_PIPI01000005.1"/>
</dbReference>
<proteinExistence type="inferred from homology"/>
<dbReference type="InterPro" id="IPR011335">
    <property type="entry name" value="Restrct_endonuc-II-like"/>
</dbReference>
<dbReference type="Gene3D" id="3.40.1350.10">
    <property type="match status" value="1"/>
</dbReference>
<dbReference type="HAMAP" id="MF_00048">
    <property type="entry name" value="UPF0102"/>
    <property type="match status" value="1"/>
</dbReference>
<dbReference type="Pfam" id="PF02021">
    <property type="entry name" value="UPF0102"/>
    <property type="match status" value="1"/>
</dbReference>
<comment type="similarity">
    <text evidence="1 2">Belongs to the UPF0102 family.</text>
</comment>
<dbReference type="NCBIfam" id="NF009150">
    <property type="entry name" value="PRK12497.1-3"/>
    <property type="match status" value="1"/>
</dbReference>
<accession>A0A432VSU5</accession>
<dbReference type="EMBL" id="PIPI01000005">
    <property type="protein sequence ID" value="RUO19474.1"/>
    <property type="molecule type" value="Genomic_DNA"/>
</dbReference>
<dbReference type="PANTHER" id="PTHR34039:SF1">
    <property type="entry name" value="UPF0102 PROTEIN YRAN"/>
    <property type="match status" value="1"/>
</dbReference>
<evidence type="ECO:0000256" key="1">
    <source>
        <dbReference type="ARBA" id="ARBA00006738"/>
    </source>
</evidence>
<dbReference type="SUPFAM" id="SSF52980">
    <property type="entry name" value="Restriction endonuclease-like"/>
    <property type="match status" value="1"/>
</dbReference>
<evidence type="ECO:0000256" key="2">
    <source>
        <dbReference type="HAMAP-Rule" id="MF_00048"/>
    </source>
</evidence>